<evidence type="ECO:0000256" key="2">
    <source>
        <dbReference type="ARBA" id="ARBA00022448"/>
    </source>
</evidence>
<reference evidence="6 7" key="1">
    <citation type="submission" date="2024-09" db="EMBL/GenBank/DDBJ databases">
        <authorList>
            <person name="Sun Q."/>
            <person name="Mori K."/>
        </authorList>
    </citation>
    <scope>NUCLEOTIDE SEQUENCE [LARGE SCALE GENOMIC DNA]</scope>
    <source>
        <strain evidence="6 7">CCM 4839</strain>
    </source>
</reference>
<dbReference type="InterPro" id="IPR006061">
    <property type="entry name" value="SBP_1_CS"/>
</dbReference>
<dbReference type="RefSeq" id="WP_204817330.1">
    <property type="nucleotide sequence ID" value="NZ_JANHOF010000002.1"/>
</dbReference>
<proteinExistence type="inferred from homology"/>
<gene>
    <name evidence="6" type="ORF">ACFFJ8_32150</name>
</gene>
<dbReference type="InterPro" id="IPR006059">
    <property type="entry name" value="SBP"/>
</dbReference>
<evidence type="ECO:0000313" key="6">
    <source>
        <dbReference type="EMBL" id="MFC0396012.1"/>
    </source>
</evidence>
<keyword evidence="2" id="KW-0813">Transport</keyword>
<name>A0ABV6JJC5_9BACL</name>
<organism evidence="6 7">
    <name type="scientific">Paenibacillus mendelii</name>
    <dbReference type="NCBI Taxonomy" id="206163"/>
    <lineage>
        <taxon>Bacteria</taxon>
        <taxon>Bacillati</taxon>
        <taxon>Bacillota</taxon>
        <taxon>Bacilli</taxon>
        <taxon>Bacillales</taxon>
        <taxon>Paenibacillaceae</taxon>
        <taxon>Paenibacillus</taxon>
    </lineage>
</organism>
<dbReference type="PANTHER" id="PTHR43649">
    <property type="entry name" value="ARABINOSE-BINDING PROTEIN-RELATED"/>
    <property type="match status" value="1"/>
</dbReference>
<feature type="signal peptide" evidence="5">
    <location>
        <begin position="1"/>
        <end position="19"/>
    </location>
</feature>
<feature type="region of interest" description="Disordered" evidence="4">
    <location>
        <begin position="25"/>
        <end position="48"/>
    </location>
</feature>
<comment type="caution">
    <text evidence="6">The sequence shown here is derived from an EMBL/GenBank/DDBJ whole genome shotgun (WGS) entry which is preliminary data.</text>
</comment>
<evidence type="ECO:0000256" key="4">
    <source>
        <dbReference type="SAM" id="MobiDB-lite"/>
    </source>
</evidence>
<evidence type="ECO:0000256" key="5">
    <source>
        <dbReference type="SAM" id="SignalP"/>
    </source>
</evidence>
<dbReference type="PROSITE" id="PS01037">
    <property type="entry name" value="SBP_BACTERIAL_1"/>
    <property type="match status" value="1"/>
</dbReference>
<evidence type="ECO:0000313" key="7">
    <source>
        <dbReference type="Proteomes" id="UP001589818"/>
    </source>
</evidence>
<comment type="similarity">
    <text evidence="1">Belongs to the bacterial solute-binding protein 1 family.</text>
</comment>
<dbReference type="Gene3D" id="3.40.190.10">
    <property type="entry name" value="Periplasmic binding protein-like II"/>
    <property type="match status" value="1"/>
</dbReference>
<sequence>MKKIISLITALVLVMTVLAACSSNSGGNGNSNTGTNAGTNAGTEGDEASKETRTVVFATITNYYTDGLKQAAEEYTKLHPETKVTIDIATDNSAFITSFQAKMAAGGKDAPDIVHANLTGDSPDNNLNKGWLLPLDEFAKKPNPYNNDVSIYDGVDEKYHPNMMTASGKIFMLPFDLVGTGFYYNKKIFEEVGITEAPTTWEDLFAALQKIKEKNYIPLAMPFNIAADYEGWMRSAFMDWTARSLIPEILVQPGDARNTPDVEAVNSKIKYEPGNPMFDVGGIIDEERVQILAQEGRYDNQGAAEQKYWTTLKELSKFYQPGYATTSDADLYKLFISGKAAVYWNGSWQVGQLVQDQQKLGDKGFEWGTFKFPTYKEKDPNFPDEPRGILVPGHQLSIVNKKDAEQQKRTEDFLQYLFSPEVAQKVYETTLAAGQFVQGPSLVKGVTLSDEINAYLEGFKVSGNMNGSLGTLSGGNTNNDQTLLTEAKALQLQYYMDKIDLAEFLKQKAEFAKKANKKFIEASKFDLDVKTNP</sequence>
<dbReference type="Proteomes" id="UP001589818">
    <property type="component" value="Unassembled WGS sequence"/>
</dbReference>
<dbReference type="PANTHER" id="PTHR43649:SF12">
    <property type="entry name" value="DIACETYLCHITOBIOSE BINDING PROTEIN DASA"/>
    <property type="match status" value="1"/>
</dbReference>
<dbReference type="PROSITE" id="PS51257">
    <property type="entry name" value="PROKAR_LIPOPROTEIN"/>
    <property type="match status" value="1"/>
</dbReference>
<accession>A0ABV6JJC5</accession>
<evidence type="ECO:0000256" key="1">
    <source>
        <dbReference type="ARBA" id="ARBA00008520"/>
    </source>
</evidence>
<dbReference type="InterPro" id="IPR050490">
    <property type="entry name" value="Bact_solute-bd_prot1"/>
</dbReference>
<keyword evidence="7" id="KW-1185">Reference proteome</keyword>
<protein>
    <submittedName>
        <fullName evidence="6">ABC transporter substrate-binding protein</fullName>
    </submittedName>
</protein>
<evidence type="ECO:0000256" key="3">
    <source>
        <dbReference type="ARBA" id="ARBA00022729"/>
    </source>
</evidence>
<feature type="chain" id="PRO_5047066538" evidence="5">
    <location>
        <begin position="20"/>
        <end position="533"/>
    </location>
</feature>
<keyword evidence="3 5" id="KW-0732">Signal</keyword>
<dbReference type="Pfam" id="PF01547">
    <property type="entry name" value="SBP_bac_1"/>
    <property type="match status" value="1"/>
</dbReference>
<feature type="compositionally biased region" description="Low complexity" evidence="4">
    <location>
        <begin position="25"/>
        <end position="43"/>
    </location>
</feature>
<dbReference type="EMBL" id="JBHLVF010000047">
    <property type="protein sequence ID" value="MFC0396012.1"/>
    <property type="molecule type" value="Genomic_DNA"/>
</dbReference>
<dbReference type="SUPFAM" id="SSF53850">
    <property type="entry name" value="Periplasmic binding protein-like II"/>
    <property type="match status" value="1"/>
</dbReference>